<accession>A0AAD7CPJ4</accession>
<organism evidence="1 2">
    <name type="scientific">Mycena rosella</name>
    <name type="common">Pink bonnet</name>
    <name type="synonym">Agaricus rosellus</name>
    <dbReference type="NCBI Taxonomy" id="1033263"/>
    <lineage>
        <taxon>Eukaryota</taxon>
        <taxon>Fungi</taxon>
        <taxon>Dikarya</taxon>
        <taxon>Basidiomycota</taxon>
        <taxon>Agaricomycotina</taxon>
        <taxon>Agaricomycetes</taxon>
        <taxon>Agaricomycetidae</taxon>
        <taxon>Agaricales</taxon>
        <taxon>Marasmiineae</taxon>
        <taxon>Mycenaceae</taxon>
        <taxon>Mycena</taxon>
    </lineage>
</organism>
<protein>
    <submittedName>
        <fullName evidence="1">Uncharacterized protein</fullName>
    </submittedName>
</protein>
<sequence length="230" mass="25658">MGQYWRTVNIDKREKIPSWDTKLGYYLFEDAPKTFHDTLYHPIRRTVFLPTSSLKNALPIRVNSLIGTATGILHLPNEEEVQEFADGLSWAGDRVICVGDYQEGDDLPPGLLNEEETAELADPESDAFDPNDGGTGLYSLNCHSVDTRLPSEILRDGFHNSFGLCVLRNLSRHIVVKLGHLALMRICWSSDPSVSMSGAGDIHRGQWAGDRFDIDNIVEEAAALWAAQNF</sequence>
<comment type="caution">
    <text evidence="1">The sequence shown here is derived from an EMBL/GenBank/DDBJ whole genome shotgun (WGS) entry which is preliminary data.</text>
</comment>
<dbReference type="EMBL" id="JARKIE010000298">
    <property type="protein sequence ID" value="KAJ7656631.1"/>
    <property type="molecule type" value="Genomic_DNA"/>
</dbReference>
<reference evidence="1" key="1">
    <citation type="submission" date="2023-03" db="EMBL/GenBank/DDBJ databases">
        <title>Massive genome expansion in bonnet fungi (Mycena s.s.) driven by repeated elements and novel gene families across ecological guilds.</title>
        <authorList>
            <consortium name="Lawrence Berkeley National Laboratory"/>
            <person name="Harder C.B."/>
            <person name="Miyauchi S."/>
            <person name="Viragh M."/>
            <person name="Kuo A."/>
            <person name="Thoen E."/>
            <person name="Andreopoulos B."/>
            <person name="Lu D."/>
            <person name="Skrede I."/>
            <person name="Drula E."/>
            <person name="Henrissat B."/>
            <person name="Morin E."/>
            <person name="Kohler A."/>
            <person name="Barry K."/>
            <person name="LaButti K."/>
            <person name="Morin E."/>
            <person name="Salamov A."/>
            <person name="Lipzen A."/>
            <person name="Mereny Z."/>
            <person name="Hegedus B."/>
            <person name="Baldrian P."/>
            <person name="Stursova M."/>
            <person name="Weitz H."/>
            <person name="Taylor A."/>
            <person name="Grigoriev I.V."/>
            <person name="Nagy L.G."/>
            <person name="Martin F."/>
            <person name="Kauserud H."/>
        </authorList>
    </citation>
    <scope>NUCLEOTIDE SEQUENCE</scope>
    <source>
        <strain evidence="1">CBHHK067</strain>
    </source>
</reference>
<keyword evidence="2" id="KW-1185">Reference proteome</keyword>
<evidence type="ECO:0000313" key="1">
    <source>
        <dbReference type="EMBL" id="KAJ7656631.1"/>
    </source>
</evidence>
<dbReference type="Proteomes" id="UP001221757">
    <property type="component" value="Unassembled WGS sequence"/>
</dbReference>
<dbReference type="AlphaFoldDB" id="A0AAD7CPJ4"/>
<gene>
    <name evidence="1" type="ORF">B0H17DRAFT_1098305</name>
</gene>
<evidence type="ECO:0000313" key="2">
    <source>
        <dbReference type="Proteomes" id="UP001221757"/>
    </source>
</evidence>
<proteinExistence type="predicted"/>
<name>A0AAD7CPJ4_MYCRO</name>